<feature type="binding site" evidence="10">
    <location>
        <position position="230"/>
    </location>
    <ligand>
        <name>Mn(2+)</name>
        <dbReference type="ChEBI" id="CHEBI:29035"/>
        <label>1</label>
    </ligand>
</feature>
<dbReference type="AlphaFoldDB" id="A0A2S9YCP3"/>
<comment type="caution">
    <text evidence="14">The sequence shown here is derived from an EMBL/GenBank/DDBJ whole genome shotgun (WGS) entry which is preliminary data.</text>
</comment>
<evidence type="ECO:0000256" key="13">
    <source>
        <dbReference type="RuleBase" id="RU361159"/>
    </source>
</evidence>
<dbReference type="PANTHER" id="PTHR43782">
    <property type="entry name" value="ARGINASE"/>
    <property type="match status" value="1"/>
</dbReference>
<keyword evidence="5 10" id="KW-0479">Metal-binding</keyword>
<dbReference type="InterPro" id="IPR020855">
    <property type="entry name" value="Ureohydrolase_Mn_BS"/>
</dbReference>
<dbReference type="GO" id="GO:0004053">
    <property type="term" value="F:arginase activity"/>
    <property type="evidence" value="ECO:0007669"/>
    <property type="project" value="UniProtKB-UniRule"/>
</dbReference>
<dbReference type="PANTHER" id="PTHR43782:SF3">
    <property type="entry name" value="ARGINASE"/>
    <property type="match status" value="1"/>
</dbReference>
<evidence type="ECO:0000256" key="12">
    <source>
        <dbReference type="RuleBase" id="RU003684"/>
    </source>
</evidence>
<dbReference type="RefSeq" id="WP_106391413.1">
    <property type="nucleotide sequence ID" value="NZ_PVNK01000109.1"/>
</dbReference>
<dbReference type="Proteomes" id="UP000237968">
    <property type="component" value="Unassembled WGS sequence"/>
</dbReference>
<accession>A0A2S9YCP3</accession>
<dbReference type="Gene3D" id="3.40.800.10">
    <property type="entry name" value="Ureohydrolase domain"/>
    <property type="match status" value="1"/>
</dbReference>
<dbReference type="UniPathway" id="UPA00158">
    <property type="reaction ID" value="UER00270"/>
</dbReference>
<keyword evidence="15" id="KW-1185">Reference proteome</keyword>
<dbReference type="GO" id="GO:0006525">
    <property type="term" value="P:arginine metabolic process"/>
    <property type="evidence" value="ECO:0007669"/>
    <property type="project" value="UniProtKB-KW"/>
</dbReference>
<evidence type="ECO:0000256" key="7">
    <source>
        <dbReference type="ARBA" id="ARBA00023211"/>
    </source>
</evidence>
<dbReference type="OrthoDB" id="9789727at2"/>
<evidence type="ECO:0000256" key="11">
    <source>
        <dbReference type="PROSITE-ProRule" id="PRU00742"/>
    </source>
</evidence>
<dbReference type="Pfam" id="PF00491">
    <property type="entry name" value="Arginase"/>
    <property type="match status" value="1"/>
</dbReference>
<dbReference type="NCBIfam" id="TIGR01229">
    <property type="entry name" value="rocF_arginase"/>
    <property type="match status" value="1"/>
</dbReference>
<evidence type="ECO:0000256" key="8">
    <source>
        <dbReference type="ARBA" id="ARBA00047391"/>
    </source>
</evidence>
<evidence type="ECO:0000256" key="9">
    <source>
        <dbReference type="NCBIfam" id="TIGR01229"/>
    </source>
</evidence>
<dbReference type="InterPro" id="IPR014033">
    <property type="entry name" value="Arginase"/>
</dbReference>
<feature type="binding site" evidence="10">
    <location>
        <position position="97"/>
    </location>
    <ligand>
        <name>Mn(2+)</name>
        <dbReference type="ChEBI" id="CHEBI:29035"/>
        <label>1</label>
    </ligand>
</feature>
<dbReference type="PRINTS" id="PR00116">
    <property type="entry name" value="ARGINASE"/>
</dbReference>
<dbReference type="InterPro" id="IPR006035">
    <property type="entry name" value="Ureohydrolase"/>
</dbReference>
<dbReference type="FunFam" id="3.40.800.10:FF:000012">
    <property type="entry name" value="Arginase"/>
    <property type="match status" value="1"/>
</dbReference>
<comment type="similarity">
    <text evidence="11 12">Belongs to the arginase family.</text>
</comment>
<dbReference type="PROSITE" id="PS01053">
    <property type="entry name" value="ARGINASE_1"/>
    <property type="match status" value="1"/>
</dbReference>
<evidence type="ECO:0000256" key="2">
    <source>
        <dbReference type="ARBA" id="ARBA00012168"/>
    </source>
</evidence>
<comment type="cofactor">
    <cofactor evidence="10 13">
        <name>Mn(2+)</name>
        <dbReference type="ChEBI" id="CHEBI:29035"/>
    </cofactor>
    <text evidence="10 13">Binds 2 manganese ions per subunit.</text>
</comment>
<dbReference type="GO" id="GO:0000050">
    <property type="term" value="P:urea cycle"/>
    <property type="evidence" value="ECO:0007669"/>
    <property type="project" value="UniProtKB-UniPathway"/>
</dbReference>
<dbReference type="EC" id="3.5.3.1" evidence="2 9"/>
<feature type="binding site" evidence="10">
    <location>
        <position position="128"/>
    </location>
    <ligand>
        <name>Mn(2+)</name>
        <dbReference type="ChEBI" id="CHEBI:29035"/>
        <label>1</label>
    </ligand>
</feature>
<sequence>MDIDITNVHLDLGAGRRGTDMGPGAMHVAGLSAKLERLGHRVASVHSLVVDAEAGTDEGSPNARYLRVITEICSELADRVEASCEAGRVPLVLGGDHAQAIGTISGMTRYYKRRGEWLGVVWVDAHTDMNTPETSPSGNIHGMPLAVLLGHGPPELVAIAGDTPALVPEDVVVIGVRDVDPSEIPLVRSTGIGVYPMSELDARTVPVCVAEAVKRVSRRTSGVHLSFDLDGVDPLHAPGVGTPVPGGLSLRESHLICEALAGTDVVVGMEMVELNPTLDLRNQTGRLAVWLIESALGKRILGRRPRA</sequence>
<evidence type="ECO:0000256" key="5">
    <source>
        <dbReference type="ARBA" id="ARBA00022723"/>
    </source>
</evidence>
<feature type="binding site" evidence="10">
    <location>
        <position position="126"/>
    </location>
    <ligand>
        <name>Mn(2+)</name>
        <dbReference type="ChEBI" id="CHEBI:29035"/>
        <label>2</label>
    </ligand>
</feature>
<keyword evidence="4 13" id="KW-0056">Arginine metabolism</keyword>
<evidence type="ECO:0000313" key="15">
    <source>
        <dbReference type="Proteomes" id="UP000237968"/>
    </source>
</evidence>
<evidence type="ECO:0000256" key="3">
    <source>
        <dbReference type="ARBA" id="ARBA00018123"/>
    </source>
</evidence>
<feature type="binding site" evidence="10">
    <location>
        <position position="124"/>
    </location>
    <ligand>
        <name>Mn(2+)</name>
        <dbReference type="ChEBI" id="CHEBI:29035"/>
        <label>2</label>
    </ligand>
</feature>
<keyword evidence="6 12" id="KW-0378">Hydrolase</keyword>
<comment type="catalytic activity">
    <reaction evidence="8 13">
        <text>L-arginine + H2O = urea + L-ornithine</text>
        <dbReference type="Rhea" id="RHEA:20569"/>
        <dbReference type="ChEBI" id="CHEBI:15377"/>
        <dbReference type="ChEBI" id="CHEBI:16199"/>
        <dbReference type="ChEBI" id="CHEBI:32682"/>
        <dbReference type="ChEBI" id="CHEBI:46911"/>
        <dbReference type="EC" id="3.5.3.1"/>
    </reaction>
</comment>
<comment type="pathway">
    <text evidence="1">Nitrogen metabolism; urea cycle; L-ornithine and urea from L-arginine: step 1/1.</text>
</comment>
<proteinExistence type="inferred from homology"/>
<dbReference type="InterPro" id="IPR023696">
    <property type="entry name" value="Ureohydrolase_dom_sf"/>
</dbReference>
<evidence type="ECO:0000256" key="10">
    <source>
        <dbReference type="PIRSR" id="PIRSR036979-1"/>
    </source>
</evidence>
<dbReference type="GO" id="GO:0005737">
    <property type="term" value="C:cytoplasm"/>
    <property type="evidence" value="ECO:0007669"/>
    <property type="project" value="TreeGrafter"/>
</dbReference>
<evidence type="ECO:0000313" key="14">
    <source>
        <dbReference type="EMBL" id="PRQ02887.1"/>
    </source>
</evidence>
<dbReference type="PROSITE" id="PS51409">
    <property type="entry name" value="ARGINASE_2"/>
    <property type="match status" value="1"/>
</dbReference>
<evidence type="ECO:0000256" key="6">
    <source>
        <dbReference type="ARBA" id="ARBA00022801"/>
    </source>
</evidence>
<name>A0A2S9YCP3_9BACT</name>
<reference evidence="14 15" key="1">
    <citation type="submission" date="2018-03" db="EMBL/GenBank/DDBJ databases">
        <title>Draft Genome Sequences of the Obligatory Marine Myxobacteria Enhygromyxa salina SWB005.</title>
        <authorList>
            <person name="Poehlein A."/>
            <person name="Moghaddam J.A."/>
            <person name="Harms H."/>
            <person name="Alanjari M."/>
            <person name="Koenig G.M."/>
            <person name="Daniel R."/>
            <person name="Schaeberle T.F."/>
        </authorList>
    </citation>
    <scope>NUCLEOTIDE SEQUENCE [LARGE SCALE GENOMIC DNA]</scope>
    <source>
        <strain evidence="14 15">SWB005</strain>
    </source>
</reference>
<dbReference type="PIRSF" id="PIRSF036979">
    <property type="entry name" value="Arginase"/>
    <property type="match status" value="1"/>
</dbReference>
<protein>
    <recommendedName>
        <fullName evidence="3 9">Arginase</fullName>
        <ecNumber evidence="2 9">3.5.3.1</ecNumber>
    </recommendedName>
</protein>
<dbReference type="SUPFAM" id="SSF52768">
    <property type="entry name" value="Arginase/deacetylase"/>
    <property type="match status" value="1"/>
</dbReference>
<dbReference type="GO" id="GO:0030145">
    <property type="term" value="F:manganese ion binding"/>
    <property type="evidence" value="ECO:0007669"/>
    <property type="project" value="TreeGrafter"/>
</dbReference>
<evidence type="ECO:0000256" key="1">
    <source>
        <dbReference type="ARBA" id="ARBA00005098"/>
    </source>
</evidence>
<feature type="binding site" evidence="10">
    <location>
        <position position="228"/>
    </location>
    <ligand>
        <name>Mn(2+)</name>
        <dbReference type="ChEBI" id="CHEBI:29035"/>
        <label>1</label>
    </ligand>
</feature>
<organism evidence="14 15">
    <name type="scientific">Enhygromyxa salina</name>
    <dbReference type="NCBI Taxonomy" id="215803"/>
    <lineage>
        <taxon>Bacteria</taxon>
        <taxon>Pseudomonadati</taxon>
        <taxon>Myxococcota</taxon>
        <taxon>Polyangia</taxon>
        <taxon>Nannocystales</taxon>
        <taxon>Nannocystaceae</taxon>
        <taxon>Enhygromyxa</taxon>
    </lineage>
</organism>
<evidence type="ECO:0000256" key="4">
    <source>
        <dbReference type="ARBA" id="ARBA00022503"/>
    </source>
</evidence>
<gene>
    <name evidence="14" type="primary">rocF</name>
    <name evidence="14" type="ORF">ENSA5_19770</name>
</gene>
<dbReference type="EMBL" id="PVNK01000109">
    <property type="protein sequence ID" value="PRQ02887.1"/>
    <property type="molecule type" value="Genomic_DNA"/>
</dbReference>
<keyword evidence="7 10" id="KW-0464">Manganese</keyword>
<dbReference type="CDD" id="cd09989">
    <property type="entry name" value="Arginase"/>
    <property type="match status" value="1"/>
</dbReference>